<evidence type="ECO:0000313" key="2">
    <source>
        <dbReference type="Proteomes" id="UP000230055"/>
    </source>
</evidence>
<dbReference type="AlphaFoldDB" id="A0A2M7R7U0"/>
<sequence>MMDLKIKFSQHARKRMKERGISRQLVKGTVRFPDKIEKSLIDPARFLIKKLYFNEKLNKDHLLLVILEIKRNLIHIITIIDTSKISKYF</sequence>
<dbReference type="EMBL" id="PFLX01000031">
    <property type="protein sequence ID" value="PIY90864.1"/>
    <property type="molecule type" value="Genomic_DNA"/>
</dbReference>
<comment type="caution">
    <text evidence="1">The sequence shown here is derived from an EMBL/GenBank/DDBJ whole genome shotgun (WGS) entry which is preliminary data.</text>
</comment>
<accession>A0A2M7R7U0</accession>
<name>A0A2M7R7U0_9BACT</name>
<evidence type="ECO:0000313" key="1">
    <source>
        <dbReference type="EMBL" id="PIY90864.1"/>
    </source>
</evidence>
<reference evidence="2" key="1">
    <citation type="submission" date="2017-09" db="EMBL/GenBank/DDBJ databases">
        <title>Depth-based differentiation of microbial function through sediment-hosted aquifers and enrichment of novel symbionts in the deep terrestrial subsurface.</title>
        <authorList>
            <person name="Probst A.J."/>
            <person name="Ladd B."/>
            <person name="Jarett J.K."/>
            <person name="Geller-Mcgrath D.E."/>
            <person name="Sieber C.M.K."/>
            <person name="Emerson J.B."/>
            <person name="Anantharaman K."/>
            <person name="Thomas B.C."/>
            <person name="Malmstrom R."/>
            <person name="Stieglmeier M."/>
            <person name="Klingl A."/>
            <person name="Woyke T."/>
            <person name="Ryan C.M."/>
            <person name="Banfield J.F."/>
        </authorList>
    </citation>
    <scope>NUCLEOTIDE SEQUENCE [LARGE SCALE GENOMIC DNA]</scope>
</reference>
<organism evidence="1 2">
    <name type="scientific">Candidatus Nealsonbacteria bacterium CG_4_10_14_0_8_um_filter_35_10</name>
    <dbReference type="NCBI Taxonomy" id="1974683"/>
    <lineage>
        <taxon>Bacteria</taxon>
        <taxon>Candidatus Nealsoniibacteriota</taxon>
    </lineage>
</organism>
<gene>
    <name evidence="1" type="ORF">COY72_01175</name>
</gene>
<evidence type="ECO:0008006" key="3">
    <source>
        <dbReference type="Google" id="ProtNLM"/>
    </source>
</evidence>
<dbReference type="Pfam" id="PF14076">
    <property type="entry name" value="DUF4258"/>
    <property type="match status" value="1"/>
</dbReference>
<protein>
    <recommendedName>
        <fullName evidence="3">DUF4258 domain-containing protein</fullName>
    </recommendedName>
</protein>
<dbReference type="InterPro" id="IPR025354">
    <property type="entry name" value="DUF4258"/>
</dbReference>
<proteinExistence type="predicted"/>
<dbReference type="Proteomes" id="UP000230055">
    <property type="component" value="Unassembled WGS sequence"/>
</dbReference>